<accession>A0ACA9P6E0</accession>
<organism evidence="1 2">
    <name type="scientific">Racocetra persica</name>
    <dbReference type="NCBI Taxonomy" id="160502"/>
    <lineage>
        <taxon>Eukaryota</taxon>
        <taxon>Fungi</taxon>
        <taxon>Fungi incertae sedis</taxon>
        <taxon>Mucoromycota</taxon>
        <taxon>Glomeromycotina</taxon>
        <taxon>Glomeromycetes</taxon>
        <taxon>Diversisporales</taxon>
        <taxon>Gigasporaceae</taxon>
        <taxon>Racocetra</taxon>
    </lineage>
</organism>
<proteinExistence type="predicted"/>
<feature type="non-terminal residue" evidence="1">
    <location>
        <position position="1"/>
    </location>
</feature>
<sequence>MNKDQLKELLEGLTTSFAQVATTIANSKKDPEDKRELTHEQLKEWNDDDDQEGSFYHAFLEFFDTPEKRHRDLPDAYVIRMFLSGLRGKTPTFVAVSEPETLEEAIISARRVEAGEYYSKQTQEKGHQKKLEEELGNLSQKIEQIALNYAALSEKRSREPRGESNWKNDKGQEKRREFRKGMTCYNCGEVGHIARYCLSEKSPRIHEDQQKKVSNYVGKLASHDNDEGWEEDEVYTLNENRYQPYEGNRGKTPQAQSESQWEIEEVPAQKEEEETEPTLKERLEKFAQADTLSGEEREEARTFIEKESCLLTIGLDKLGTTSLVTHHIDTGDAKPIKQHFYRTSPDEQEFLDEELESLEKQG</sequence>
<reference evidence="1" key="1">
    <citation type="submission" date="2021-06" db="EMBL/GenBank/DDBJ databases">
        <authorList>
            <person name="Kallberg Y."/>
            <person name="Tangrot J."/>
            <person name="Rosling A."/>
        </authorList>
    </citation>
    <scope>NUCLEOTIDE SEQUENCE</scope>
    <source>
        <strain evidence="1">MA461A</strain>
    </source>
</reference>
<protein>
    <submittedName>
        <fullName evidence="1">15248_t:CDS:1</fullName>
    </submittedName>
</protein>
<dbReference type="EMBL" id="CAJVQC010018583">
    <property type="protein sequence ID" value="CAG8694533.1"/>
    <property type="molecule type" value="Genomic_DNA"/>
</dbReference>
<keyword evidence="2" id="KW-1185">Reference proteome</keyword>
<evidence type="ECO:0000313" key="2">
    <source>
        <dbReference type="Proteomes" id="UP000789920"/>
    </source>
</evidence>
<dbReference type="Proteomes" id="UP000789920">
    <property type="component" value="Unassembled WGS sequence"/>
</dbReference>
<comment type="caution">
    <text evidence="1">The sequence shown here is derived from an EMBL/GenBank/DDBJ whole genome shotgun (WGS) entry which is preliminary data.</text>
</comment>
<gene>
    <name evidence="1" type="ORF">RPERSI_LOCUS9715</name>
</gene>
<evidence type="ECO:0000313" key="1">
    <source>
        <dbReference type="EMBL" id="CAG8694533.1"/>
    </source>
</evidence>
<name>A0ACA9P6E0_9GLOM</name>